<evidence type="ECO:0000256" key="5">
    <source>
        <dbReference type="SAM" id="MobiDB-lite"/>
    </source>
</evidence>
<evidence type="ECO:0000313" key="8">
    <source>
        <dbReference type="Proteomes" id="UP000016923"/>
    </source>
</evidence>
<dbReference type="AlphaFoldDB" id="S3C854"/>
<feature type="compositionally biased region" description="Polar residues" evidence="5">
    <location>
        <begin position="254"/>
        <end position="266"/>
    </location>
</feature>
<evidence type="ECO:0000313" key="7">
    <source>
        <dbReference type="EMBL" id="EPE09017.1"/>
    </source>
</evidence>
<dbReference type="HOGENOM" id="CLU_009665_6_3_1"/>
<dbReference type="EMBL" id="KE148148">
    <property type="protein sequence ID" value="EPE09017.1"/>
    <property type="molecule type" value="Genomic_DNA"/>
</dbReference>
<comment type="similarity">
    <text evidence="1">Belongs to the paxM FAD-dependent monooxygenase family.</text>
</comment>
<dbReference type="InterPro" id="IPR051104">
    <property type="entry name" value="FAD_monoxygenase"/>
</dbReference>
<sequence>MTSPHVAIVGGGITGLMLAIGLHARGVSCTIYERASGISETGAGIGLSPNAEVAMQLIDPAVHAAFKSAITPNGEDYFQWVDGYATDKLMYRLHLGKDGFQGGRRSEILQSWAKLLPNSGNIIQFGKELVGLDDKEGRPVTLSFSDGTFATADIVVGCDGVWSRARSLVFGDAYRATYSHQYCFRNVVPTETARAAIGDHRASTRFMYNGHGAHSITYPVAKGAMLNILVVISDPGPWAGSGKSNVENGLVSADSDTANRQTTGKGSRSDAEHAFRDWQACVKGVVSLLPEEPDRWAIFDMLENPVPSYTKGRVVLAGDAAHASGPHLGAGAGFGIEDALLLATLLADVPTGVADSKSLHSALQAYSDVRYERTQWLVQASRDAVDLFQWRDEAKGKDAEAFSREITWRFLKIWNYDMEGMLTEARKLALN</sequence>
<dbReference type="PRINTS" id="PR00420">
    <property type="entry name" value="RNGMNOXGNASE"/>
</dbReference>
<dbReference type="GO" id="GO:0071949">
    <property type="term" value="F:FAD binding"/>
    <property type="evidence" value="ECO:0007669"/>
    <property type="project" value="InterPro"/>
</dbReference>
<dbReference type="OMA" id="GEMYEWQ"/>
<dbReference type="Pfam" id="PF01494">
    <property type="entry name" value="FAD_binding_3"/>
    <property type="match status" value="1"/>
</dbReference>
<evidence type="ECO:0000256" key="1">
    <source>
        <dbReference type="ARBA" id="ARBA00007992"/>
    </source>
</evidence>
<dbReference type="VEuPathDB" id="FungiDB:F503_04604"/>
<dbReference type="Proteomes" id="UP000016923">
    <property type="component" value="Unassembled WGS sequence"/>
</dbReference>
<dbReference type="eggNOG" id="KOG2614">
    <property type="taxonomic scope" value="Eukaryota"/>
</dbReference>
<keyword evidence="4" id="KW-0560">Oxidoreductase</keyword>
<feature type="region of interest" description="Disordered" evidence="5">
    <location>
        <begin position="243"/>
        <end position="271"/>
    </location>
</feature>
<keyword evidence="8" id="KW-1185">Reference proteome</keyword>
<evidence type="ECO:0000256" key="3">
    <source>
        <dbReference type="ARBA" id="ARBA00022827"/>
    </source>
</evidence>
<dbReference type="OrthoDB" id="417877at2759"/>
<dbReference type="STRING" id="1262450.S3C854"/>
<organism evidence="7 8">
    <name type="scientific">Ophiostoma piceae (strain UAMH 11346)</name>
    <name type="common">Sap stain fungus</name>
    <dbReference type="NCBI Taxonomy" id="1262450"/>
    <lineage>
        <taxon>Eukaryota</taxon>
        <taxon>Fungi</taxon>
        <taxon>Dikarya</taxon>
        <taxon>Ascomycota</taxon>
        <taxon>Pezizomycotina</taxon>
        <taxon>Sordariomycetes</taxon>
        <taxon>Sordariomycetidae</taxon>
        <taxon>Ophiostomatales</taxon>
        <taxon>Ophiostomataceae</taxon>
        <taxon>Ophiostoma</taxon>
    </lineage>
</organism>
<dbReference type="GO" id="GO:0016491">
    <property type="term" value="F:oxidoreductase activity"/>
    <property type="evidence" value="ECO:0007669"/>
    <property type="project" value="UniProtKB-KW"/>
</dbReference>
<name>S3C854_OPHP1</name>
<gene>
    <name evidence="7" type="ORF">F503_04604</name>
</gene>
<dbReference type="PANTHER" id="PTHR46720">
    <property type="entry name" value="HYDROXYLASE, PUTATIVE (AFU_ORTHOLOGUE AFUA_3G01460)-RELATED"/>
    <property type="match status" value="1"/>
</dbReference>
<dbReference type="Gene3D" id="3.50.50.60">
    <property type="entry name" value="FAD/NAD(P)-binding domain"/>
    <property type="match status" value="1"/>
</dbReference>
<dbReference type="GO" id="GO:0044550">
    <property type="term" value="P:secondary metabolite biosynthetic process"/>
    <property type="evidence" value="ECO:0007669"/>
    <property type="project" value="TreeGrafter"/>
</dbReference>
<accession>S3C854</accession>
<evidence type="ECO:0000259" key="6">
    <source>
        <dbReference type="Pfam" id="PF01494"/>
    </source>
</evidence>
<dbReference type="InterPro" id="IPR002938">
    <property type="entry name" value="FAD-bd"/>
</dbReference>
<proteinExistence type="inferred from homology"/>
<dbReference type="SUPFAM" id="SSF51905">
    <property type="entry name" value="FAD/NAD(P)-binding domain"/>
    <property type="match status" value="1"/>
</dbReference>
<feature type="domain" description="FAD-binding" evidence="6">
    <location>
        <begin position="5"/>
        <end position="379"/>
    </location>
</feature>
<reference evidence="7 8" key="1">
    <citation type="journal article" date="2013" name="BMC Genomics">
        <title>The genome and transcriptome of the pine saprophyte Ophiostoma piceae, and a comparison with the bark beetle-associated pine pathogen Grosmannia clavigera.</title>
        <authorList>
            <person name="Haridas S."/>
            <person name="Wang Y."/>
            <person name="Lim L."/>
            <person name="Massoumi Alamouti S."/>
            <person name="Jackman S."/>
            <person name="Docking R."/>
            <person name="Robertson G."/>
            <person name="Birol I."/>
            <person name="Bohlmann J."/>
            <person name="Breuil C."/>
        </authorList>
    </citation>
    <scope>NUCLEOTIDE SEQUENCE [LARGE SCALE GENOMIC DNA]</scope>
    <source>
        <strain evidence="7 8">UAMH 11346</strain>
    </source>
</reference>
<protein>
    <submittedName>
        <fullName evidence="7">Protein toxd</fullName>
    </submittedName>
</protein>
<dbReference type="InterPro" id="IPR036188">
    <property type="entry name" value="FAD/NAD-bd_sf"/>
</dbReference>
<evidence type="ECO:0000256" key="2">
    <source>
        <dbReference type="ARBA" id="ARBA00022630"/>
    </source>
</evidence>
<keyword evidence="3" id="KW-0274">FAD</keyword>
<keyword evidence="2" id="KW-0285">Flavoprotein</keyword>
<evidence type="ECO:0000256" key="4">
    <source>
        <dbReference type="ARBA" id="ARBA00023002"/>
    </source>
</evidence>
<dbReference type="PANTHER" id="PTHR46720:SF3">
    <property type="entry name" value="FAD-BINDING DOMAIN-CONTAINING PROTEIN-RELATED"/>
    <property type="match status" value="1"/>
</dbReference>